<evidence type="ECO:0000313" key="8">
    <source>
        <dbReference type="EMBL" id="CAF3648813.1"/>
    </source>
</evidence>
<dbReference type="EMBL" id="CAJOBC010000049">
    <property type="protein sequence ID" value="CAF3526021.1"/>
    <property type="molecule type" value="Genomic_DNA"/>
</dbReference>
<sequence length="183" mass="21156">MYYIYDSNTCENIFGESINYEILKHENGTCAEYRIKRSTISVQRWLVWTIIFTYLALLFGLHKRDGSLLVIFAALLMGGVVLKAYLRVRKECLTIGTQIGVQLTTTYLIGRQTTTFISYNRIKDIFINEGFIAQRIIFYLGLIIDDTSKETVILLFPSIMPRLALLKIIYQNLSTTINQFRIS</sequence>
<accession>A0A813P018</accession>
<evidence type="ECO:0000313" key="5">
    <source>
        <dbReference type="EMBL" id="CAF0747052.1"/>
    </source>
</evidence>
<keyword evidence="3" id="KW-0472">Membrane</keyword>
<keyword evidence="3" id="KW-1133">Transmembrane helix</keyword>
<comment type="caution">
    <text evidence="5">The sequence shown here is derived from an EMBL/GenBank/DDBJ whole genome shotgun (WGS) entry which is preliminary data.</text>
</comment>
<feature type="transmembrane region" description="Helical" evidence="3">
    <location>
        <begin position="68"/>
        <end position="86"/>
    </location>
</feature>
<protein>
    <recommendedName>
        <fullName evidence="4">Phosphatidylinositol N-acetylglucosaminyltransferase subunit H conserved domain-containing protein</fullName>
    </recommendedName>
</protein>
<dbReference type="GO" id="GO:0000506">
    <property type="term" value="C:glycosylphosphatidylinositol-N-acetylglucosaminyltransferase (GPI-GnT) complex"/>
    <property type="evidence" value="ECO:0007669"/>
    <property type="project" value="InterPro"/>
</dbReference>
<dbReference type="InterPro" id="IPR044215">
    <property type="entry name" value="PIG-H"/>
</dbReference>
<comment type="similarity">
    <text evidence="2">Belongs to the PIGH family.</text>
</comment>
<dbReference type="EMBL" id="CAJNOQ010000049">
    <property type="protein sequence ID" value="CAF0747052.1"/>
    <property type="molecule type" value="Genomic_DNA"/>
</dbReference>
<dbReference type="EMBL" id="CAJNOK010002530">
    <property type="protein sequence ID" value="CAF0864057.1"/>
    <property type="molecule type" value="Genomic_DNA"/>
</dbReference>
<feature type="transmembrane region" description="Helical" evidence="3">
    <location>
        <begin position="45"/>
        <end position="62"/>
    </location>
</feature>
<evidence type="ECO:0000256" key="3">
    <source>
        <dbReference type="SAM" id="Phobius"/>
    </source>
</evidence>
<feature type="domain" description="Phosphatidylinositol N-acetylglucosaminyltransferase subunit H conserved" evidence="4">
    <location>
        <begin position="93"/>
        <end position="157"/>
    </location>
</feature>
<evidence type="ECO:0000256" key="1">
    <source>
        <dbReference type="ARBA" id="ARBA00004687"/>
    </source>
</evidence>
<evidence type="ECO:0000313" key="7">
    <source>
        <dbReference type="EMBL" id="CAF3526021.1"/>
    </source>
</evidence>
<organism evidence="5 9">
    <name type="scientific">Didymodactylos carnosus</name>
    <dbReference type="NCBI Taxonomy" id="1234261"/>
    <lineage>
        <taxon>Eukaryota</taxon>
        <taxon>Metazoa</taxon>
        <taxon>Spiralia</taxon>
        <taxon>Gnathifera</taxon>
        <taxon>Rotifera</taxon>
        <taxon>Eurotatoria</taxon>
        <taxon>Bdelloidea</taxon>
        <taxon>Philodinida</taxon>
        <taxon>Philodinidae</taxon>
        <taxon>Didymodactylos</taxon>
    </lineage>
</organism>
<reference evidence="5" key="1">
    <citation type="submission" date="2021-02" db="EMBL/GenBank/DDBJ databases">
        <authorList>
            <person name="Nowell W R."/>
        </authorList>
    </citation>
    <scope>NUCLEOTIDE SEQUENCE</scope>
</reference>
<dbReference type="PANTHER" id="PTHR15231:SF1">
    <property type="entry name" value="PHOSPHATIDYLINOSITOL N-ACETYLGLUCOSAMINYLTRANSFERASE SUBUNIT H"/>
    <property type="match status" value="1"/>
</dbReference>
<dbReference type="InterPro" id="IPR019328">
    <property type="entry name" value="PIGH-H_dom"/>
</dbReference>
<dbReference type="AlphaFoldDB" id="A0A813P018"/>
<evidence type="ECO:0000256" key="2">
    <source>
        <dbReference type="ARBA" id="ARBA00009610"/>
    </source>
</evidence>
<dbReference type="EMBL" id="CAJOBA010002530">
    <property type="protein sequence ID" value="CAF3648813.1"/>
    <property type="molecule type" value="Genomic_DNA"/>
</dbReference>
<evidence type="ECO:0000313" key="6">
    <source>
        <dbReference type="EMBL" id="CAF0864057.1"/>
    </source>
</evidence>
<dbReference type="GO" id="GO:0006506">
    <property type="term" value="P:GPI anchor biosynthetic process"/>
    <property type="evidence" value="ECO:0007669"/>
    <property type="project" value="UniProtKB-UniPathway"/>
</dbReference>
<dbReference type="UniPathway" id="UPA00196"/>
<keyword evidence="3" id="KW-0812">Transmembrane</keyword>
<comment type="pathway">
    <text evidence="1">Glycolipid biosynthesis; glycosylphosphatidylinositol-anchor biosynthesis.</text>
</comment>
<dbReference type="Proteomes" id="UP000681722">
    <property type="component" value="Unassembled WGS sequence"/>
</dbReference>
<evidence type="ECO:0000313" key="9">
    <source>
        <dbReference type="Proteomes" id="UP000663829"/>
    </source>
</evidence>
<evidence type="ECO:0000259" key="4">
    <source>
        <dbReference type="Pfam" id="PF10181"/>
    </source>
</evidence>
<gene>
    <name evidence="5" type="ORF">GPM918_LOCUS604</name>
    <name evidence="6" type="ORF">OVA965_LOCUS7782</name>
    <name evidence="7" type="ORF">SRO942_LOCUS605</name>
    <name evidence="8" type="ORF">TMI583_LOCUS7777</name>
</gene>
<dbReference type="OrthoDB" id="6256716at2759"/>
<dbReference type="Pfam" id="PF10181">
    <property type="entry name" value="PIG-H"/>
    <property type="match status" value="1"/>
</dbReference>
<dbReference type="PANTHER" id="PTHR15231">
    <property type="entry name" value="PHOSPHATIDYLINOSITOL N-ACETYLGLUCOSAMINYLTRANSFERASE SUBUNIT H"/>
    <property type="match status" value="1"/>
</dbReference>
<name>A0A813P018_9BILA</name>
<proteinExistence type="inferred from homology"/>
<dbReference type="Proteomes" id="UP000677228">
    <property type="component" value="Unassembled WGS sequence"/>
</dbReference>
<keyword evidence="9" id="KW-1185">Reference proteome</keyword>
<dbReference type="Proteomes" id="UP000682733">
    <property type="component" value="Unassembled WGS sequence"/>
</dbReference>
<dbReference type="Proteomes" id="UP000663829">
    <property type="component" value="Unassembled WGS sequence"/>
</dbReference>